<evidence type="ECO:0000313" key="3">
    <source>
        <dbReference type="Proteomes" id="UP000594015"/>
    </source>
</evidence>
<dbReference type="Proteomes" id="UP000594015">
    <property type="component" value="Chromosome"/>
</dbReference>
<protein>
    <submittedName>
        <fullName evidence="2">Uncharacterized protein</fullName>
    </submittedName>
</protein>
<feature type="region of interest" description="Disordered" evidence="1">
    <location>
        <begin position="87"/>
        <end position="107"/>
    </location>
</feature>
<name>A0AAE7TKV6_9BRAD</name>
<evidence type="ECO:0000256" key="1">
    <source>
        <dbReference type="SAM" id="MobiDB-lite"/>
    </source>
</evidence>
<gene>
    <name evidence="2" type="ORF">WN72_38325</name>
</gene>
<proteinExistence type="predicted"/>
<dbReference type="EMBL" id="CP030050">
    <property type="protein sequence ID" value="QOZ71501.1"/>
    <property type="molecule type" value="Genomic_DNA"/>
</dbReference>
<evidence type="ECO:0000313" key="2">
    <source>
        <dbReference type="EMBL" id="QOZ71501.1"/>
    </source>
</evidence>
<reference evidence="2 3" key="1">
    <citation type="submission" date="2018-06" db="EMBL/GenBank/DDBJ databases">
        <title>Comparative genomics of Bradyrhizobium nodulating Arachidis hypogaea.</title>
        <authorList>
            <person name="Li Y."/>
        </authorList>
    </citation>
    <scope>NUCLEOTIDE SEQUENCE [LARGE SCALE GENOMIC DNA]</scope>
    <source>
        <strain evidence="2 3">CCBAU 051107</strain>
    </source>
</reference>
<dbReference type="KEGG" id="barh:WN72_38325"/>
<sequence length="107" mass="11604">MLEHGTEEATQYLDQLELAEVTPWKCLCGCASINFQIKGHAEPPPGVHILGDFMINQGDHPSGIFIFSSRGLLRGIEVFGLTGDAPTMLPRPENLSSFEPPRSPDGA</sequence>
<dbReference type="AlphaFoldDB" id="A0AAE7TKV6"/>
<accession>A0AAE7TKV6</accession>
<organism evidence="2 3">
    <name type="scientific">Bradyrhizobium arachidis</name>
    <dbReference type="NCBI Taxonomy" id="858423"/>
    <lineage>
        <taxon>Bacteria</taxon>
        <taxon>Pseudomonadati</taxon>
        <taxon>Pseudomonadota</taxon>
        <taxon>Alphaproteobacteria</taxon>
        <taxon>Hyphomicrobiales</taxon>
        <taxon>Nitrobacteraceae</taxon>
        <taxon>Bradyrhizobium</taxon>
    </lineage>
</organism>